<comment type="caution">
    <text evidence="1">The sequence shown here is derived from an EMBL/GenBank/DDBJ whole genome shotgun (WGS) entry which is preliminary data.</text>
</comment>
<dbReference type="Gene3D" id="1.10.238.160">
    <property type="match status" value="1"/>
</dbReference>
<evidence type="ECO:0000313" key="1">
    <source>
        <dbReference type="EMBL" id="CAE6511731.1"/>
    </source>
</evidence>
<proteinExistence type="predicted"/>
<accession>A0A8H9DC07</accession>
<dbReference type="RefSeq" id="WP_204800138.1">
    <property type="nucleotide sequence ID" value="NZ_CAJNAP010000034.1"/>
</dbReference>
<protein>
    <submittedName>
        <fullName evidence="1">Prophage regulatory protein</fullName>
    </submittedName>
</protein>
<sequence length="80" mass="8710">MKLIRLPQTLDLQGISKSVLYTNIQQGLMTPPVKIGNSSAWPEQEVLAINAALIAGKSKDEIKELVKKLIANRQNAEVAA</sequence>
<evidence type="ECO:0000313" key="2">
    <source>
        <dbReference type="Proteomes" id="UP000601736"/>
    </source>
</evidence>
<gene>
    <name evidence="1" type="ORF">NMYAN_40003</name>
</gene>
<dbReference type="EMBL" id="CAJNAP010000034">
    <property type="protein sequence ID" value="CAE6511731.1"/>
    <property type="molecule type" value="Genomic_DNA"/>
</dbReference>
<dbReference type="Proteomes" id="UP000601736">
    <property type="component" value="Unassembled WGS sequence"/>
</dbReference>
<organism evidence="1 2">
    <name type="scientific">Nitrosomonas nitrosa</name>
    <dbReference type="NCBI Taxonomy" id="52442"/>
    <lineage>
        <taxon>Bacteria</taxon>
        <taxon>Pseudomonadati</taxon>
        <taxon>Pseudomonadota</taxon>
        <taxon>Betaproteobacteria</taxon>
        <taxon>Nitrosomonadales</taxon>
        <taxon>Nitrosomonadaceae</taxon>
        <taxon>Nitrosomonas</taxon>
    </lineage>
</organism>
<reference evidence="1" key="1">
    <citation type="submission" date="2021-02" db="EMBL/GenBank/DDBJ databases">
        <authorList>
            <person name="Han P."/>
        </authorList>
    </citation>
    <scope>NUCLEOTIDE SEQUENCE</scope>
    <source>
        <strain evidence="1">Nitrosomonas nitrosa 18-3D</strain>
    </source>
</reference>
<name>A0A8H9DC07_9PROT</name>
<dbReference type="AlphaFoldDB" id="A0A8H9DC07"/>